<keyword evidence="3" id="KW-0808">Transferase</keyword>
<evidence type="ECO:0000256" key="4">
    <source>
        <dbReference type="ARBA" id="ARBA00023194"/>
    </source>
</evidence>
<dbReference type="CDD" id="cd08952">
    <property type="entry name" value="KR_1_SDR_x"/>
    <property type="match status" value="2"/>
</dbReference>
<dbReference type="PROSITE" id="PS50075">
    <property type="entry name" value="CARRIER"/>
    <property type="match status" value="2"/>
</dbReference>
<feature type="domain" description="Carrier" evidence="7">
    <location>
        <begin position="2178"/>
        <end position="2253"/>
    </location>
</feature>
<dbReference type="InterPro" id="IPR006162">
    <property type="entry name" value="Ppantetheine_attach_site"/>
</dbReference>
<dbReference type="InterPro" id="IPR014030">
    <property type="entry name" value="Ketoacyl_synth_N"/>
</dbReference>
<dbReference type="PROSITE" id="PS00606">
    <property type="entry name" value="KS3_1"/>
    <property type="match status" value="1"/>
</dbReference>
<evidence type="ECO:0000256" key="1">
    <source>
        <dbReference type="ARBA" id="ARBA00022450"/>
    </source>
</evidence>
<evidence type="ECO:0000259" key="8">
    <source>
        <dbReference type="PROSITE" id="PS52004"/>
    </source>
</evidence>
<dbReference type="SUPFAM" id="SSF52151">
    <property type="entry name" value="FabD/lysophospholipase-like"/>
    <property type="match status" value="1"/>
</dbReference>
<evidence type="ECO:0000256" key="5">
    <source>
        <dbReference type="ARBA" id="ARBA00023268"/>
    </source>
</evidence>
<feature type="domain" description="Ketosynthase family 3 (KS3)" evidence="8">
    <location>
        <begin position="726"/>
        <end position="1147"/>
    </location>
</feature>
<keyword evidence="2" id="KW-0597">Phosphoprotein</keyword>
<evidence type="ECO:0000256" key="6">
    <source>
        <dbReference type="ARBA" id="ARBA00023315"/>
    </source>
</evidence>
<dbReference type="Proteomes" id="UP000037773">
    <property type="component" value="Unassembled WGS sequence"/>
</dbReference>
<dbReference type="GO" id="GO:0004315">
    <property type="term" value="F:3-oxoacyl-[acyl-carrier-protein] synthase activity"/>
    <property type="evidence" value="ECO:0007669"/>
    <property type="project" value="InterPro"/>
</dbReference>
<dbReference type="CDD" id="cd00833">
    <property type="entry name" value="PKS"/>
    <property type="match status" value="1"/>
</dbReference>
<dbReference type="InterPro" id="IPR036291">
    <property type="entry name" value="NAD(P)-bd_dom_sf"/>
</dbReference>
<dbReference type="PATRIC" id="fig|36816.3.peg.8089"/>
<dbReference type="SMART" id="SM00822">
    <property type="entry name" value="PKS_KR"/>
    <property type="match status" value="2"/>
</dbReference>
<dbReference type="InterPro" id="IPR041618">
    <property type="entry name" value="PKS_DE"/>
</dbReference>
<dbReference type="PROSITE" id="PS52004">
    <property type="entry name" value="KS3_2"/>
    <property type="match status" value="1"/>
</dbReference>
<keyword evidence="5" id="KW-0511">Multifunctional enzyme</keyword>
<evidence type="ECO:0000313" key="10">
    <source>
        <dbReference type="Proteomes" id="UP000037773"/>
    </source>
</evidence>
<dbReference type="Pfam" id="PF18369">
    <property type="entry name" value="PKS_DE"/>
    <property type="match status" value="2"/>
</dbReference>
<dbReference type="NCBIfam" id="NF045894">
    <property type="entry name" value="PKS_plus_SDR"/>
    <property type="match status" value="1"/>
</dbReference>
<dbReference type="Gene3D" id="3.40.50.11460">
    <property type="match status" value="1"/>
</dbReference>
<evidence type="ECO:0000256" key="3">
    <source>
        <dbReference type="ARBA" id="ARBA00022679"/>
    </source>
</evidence>
<dbReference type="SUPFAM" id="SSF47336">
    <property type="entry name" value="ACP-like"/>
    <property type="match status" value="2"/>
</dbReference>
<dbReference type="SMART" id="SM00825">
    <property type="entry name" value="PKS_KS"/>
    <property type="match status" value="1"/>
</dbReference>
<keyword evidence="4" id="KW-0045">Antibiotic biosynthesis</keyword>
<dbReference type="SMART" id="SM00827">
    <property type="entry name" value="PKS_AT"/>
    <property type="match status" value="1"/>
</dbReference>
<dbReference type="PROSITE" id="PS00012">
    <property type="entry name" value="PHOSPHOPANTETHEINE"/>
    <property type="match status" value="2"/>
</dbReference>
<gene>
    <name evidence="9" type="ORF">ADK41_37290</name>
</gene>
<dbReference type="FunFam" id="3.40.366.10:FF:000002">
    <property type="entry name" value="Probable polyketide synthase 2"/>
    <property type="match status" value="1"/>
</dbReference>
<dbReference type="PANTHER" id="PTHR43775">
    <property type="entry name" value="FATTY ACID SYNTHASE"/>
    <property type="match status" value="1"/>
</dbReference>
<dbReference type="GO" id="GO:0004312">
    <property type="term" value="F:fatty acid synthase activity"/>
    <property type="evidence" value="ECO:0007669"/>
    <property type="project" value="TreeGrafter"/>
</dbReference>
<dbReference type="EMBL" id="LGCN01000271">
    <property type="protein sequence ID" value="KOT27001.1"/>
    <property type="molecule type" value="Genomic_DNA"/>
</dbReference>
<feature type="non-terminal residue" evidence="9">
    <location>
        <position position="1"/>
    </location>
</feature>
<dbReference type="InterPro" id="IPR032821">
    <property type="entry name" value="PKS_assoc"/>
</dbReference>
<evidence type="ECO:0000256" key="2">
    <source>
        <dbReference type="ARBA" id="ARBA00022553"/>
    </source>
</evidence>
<proteinExistence type="predicted"/>
<dbReference type="Gene3D" id="1.10.1200.10">
    <property type="entry name" value="ACP-like"/>
    <property type="match status" value="2"/>
</dbReference>
<sequence>RVLDGGQDVVSVPVLRKDRAEEGALLTALARLHVAGVHVDWTPCFEGTGAQRVELPTYAFQREHYWPEPAAAPGAGAGQDPVDAAFWAAVEREDLQALSDTLDLDETVLSDVLPALSSWRRGLDERSLVDGWRYRVTWRPLTATAVKSPAAEGPWLVLIPTVLDGDPWAEAVVGALGADAVRVVCAPDDTALAARLAQAADGTECTGAVSLLAAATDSGDRALPSGAAWPDALLDALDGAGIAGRLWAVTRGAVSVGRSDAGADPVQAAIWGLGRVTALERPDRWGGLVDVDHVADGRTAERLRAVLSATGPDAEDQVALRASGAYGRRLVRATARRPDAPWRPTGTVLVTGGPEGFAGHVARWLAGNGATGVLLAVRGEADAHALDALRAELADLETEFTAVVHDPADPSALTAAVDALPDGRPLTAVIHTGDDTAPADDAGAPGADALLAAVRRDLDALDTVTGDRNLDAFVVFGSISGVWGVSGQGAGAAAGAYLDAATRERRAGGGTAVVVSWGAWAGAGPDGLAAHLRANGLPAMDPHRALTVLGAVVGDAAADPSAPASVTVADVLWDRFAPAFTRTRPGRLFTELPEARRALEAAGGGDRADAGTADTLRTRLRQLDERDRLPYALDLVRTEVASVLGHPGAGAVPAELAFKDLGFDSLTAVDLRNQLAAATGLTLPATLVFDYPTPTALAAHLLTGLLGEDTGPKTPAAPGTDAGAADDPIVIVGMSCRYPGGVRSPEDLWELAVAGTDAIGAFPTDRGWDLDRLLNGDRDGRGRSVTRHGGFLYDVADFDPDFFGISPREALVIDPQQRIVLESAWEALERAGIDPAGLRGGDTGVFVGGGSGDYRPALGQVGHVETAQSASLLSGRLSYTLGLEGPSVSVDTACSSSLVALHLAAQALRNGECSLALAGGVTVMSTPVGFVEFGEMGALSPDGRCKAFSDDADGTAWAEGVGMLVVERLSDARRNGHRVLAVLRGSAVNQDGASNGLTAPNGPSQQRVIRKALAAAGLTARDVDAVEAHGTGTALGDPIEAQALLATYGRDRAPQRPLLLGSLKSNLGHTQAASGVAGVIKMVLAMRHGTLPKTLHVGTPSSHVAWDPDAVRLLTEETAWPETGRPRRAGVSSFGASGTNAHVVLEQPPAEATVPAPPAGGGPAAARPLPVALSAVTRDALAEQADRLLARLTDGADPAAAHSTAPVADLALSLGTTRSAFEHRAVLVAADRSELLDALTALAGDRAVPNVLRGRAVPGGRTAFLFPGQGSQRPGAGRGLYDRHPVFAEALDAVAARLDPELDRPLREVMFAPEGTPEAALLDTTGYTQPALFALGVALYRLVESWGVRPDLLAGHSVGEIAAAHVAGVFTLEDACTVVAARARLMQALPAGGAMIAVRASEEEVAARLGDRISLAAVNGPDAVVLSGDEDAVTALAEEFAALGRKTRRLRVSHAFHSLHMDAMLEDFERVTRSVSYTAPTLPLVSNLTGETAAPERVCDPGYWVEHVRGAVRFGDGVRTLAARGATRYLELGPDGVLCSLAQDTFDALADDNRPAPAAVPALRTGRDEERSLIGAVARLHAAGQPLDWAALLDGTGARRVDLPTYAFRRRRFWPDEAPAAADTATGPGDGDAAFWAAVQGEDFDALAGDLGVDGESLSRVLPALRDWRRRRGDQATVDGWRQRIAWRPLNRSGAPGAPAGAWLAVLPAGHADDPWTAEVLRLLGPATVRLEADRADRADLAVRLRRLQEDGHPFTGVVSLLALAEGYDPQAPGTPRGATLTTALLQALGDARVDAPLWCLTRGAVAVSPGESVPAPLQAAVHGLGRVAALEYPHRWGGTVDLPETLDARSAERLADVLADPGGEDQLAVRPAAVFGRRLAAVRPGAPRDWQPTGTVLITGGTGALGAHVARRLAGAGARHLVLLSRGGPDAPGAGKLRAELAELGAEATLIACDTADRDALAAVLADIPRHAPLTGVVHTAGVLDDGVLDGLTPERFETVFHAKVTGALLLDELTRGHDLDVFALFSSASAAVGNPGQGNYAAANAVLDALAERRRADGLPATSVAYGAWGGDGMAGDGRAAALAQRTGIRPLDPDLAVLALRQAVTGSDPVAVVADVDPERFVRAFTTVRPSALLTEMPAHAALTATAAAAGHDADRAVSDLRDRLARLPGNRRLGTVLTLVRERAADVLGHTGTDLVGPDRAFRDLGFDSLGAVELRNQLGAATGLTLSATLVFDHPTPAALAEHILGELLPGDTPGGGTTDENALRAVLASVSLDRLREIGVLEPLLKLAGRAQAPAAGARAEGTGAEDASDASIDAMEVDDLVQAALNGNLDEQRD</sequence>
<protein>
    <submittedName>
        <fullName evidence="9">Beta-ketoacyl synthase</fullName>
    </submittedName>
</protein>
<dbReference type="Gene3D" id="3.30.70.3290">
    <property type="match status" value="2"/>
</dbReference>
<dbReference type="GO" id="GO:0031177">
    <property type="term" value="F:phosphopantetheine binding"/>
    <property type="evidence" value="ECO:0007669"/>
    <property type="project" value="InterPro"/>
</dbReference>
<comment type="caution">
    <text evidence="9">The sequence shown here is derived from an EMBL/GenBank/DDBJ whole genome shotgun (WGS) entry which is preliminary data.</text>
</comment>
<dbReference type="InterPro" id="IPR050091">
    <property type="entry name" value="PKS_NRPS_Biosynth_Enz"/>
</dbReference>
<dbReference type="Gene3D" id="3.40.47.10">
    <property type="match status" value="1"/>
</dbReference>
<dbReference type="SMART" id="SM01294">
    <property type="entry name" value="PKS_PP_betabranch"/>
    <property type="match status" value="2"/>
</dbReference>
<dbReference type="InterPro" id="IPR001227">
    <property type="entry name" value="Ac_transferase_dom_sf"/>
</dbReference>
<dbReference type="InterPro" id="IPR057326">
    <property type="entry name" value="KR_dom"/>
</dbReference>
<dbReference type="InterPro" id="IPR013968">
    <property type="entry name" value="PKS_KR"/>
</dbReference>
<dbReference type="Pfam" id="PF16197">
    <property type="entry name" value="KAsynt_C_assoc"/>
    <property type="match status" value="1"/>
</dbReference>
<dbReference type="Pfam" id="PF00550">
    <property type="entry name" value="PP-binding"/>
    <property type="match status" value="2"/>
</dbReference>
<dbReference type="InterPro" id="IPR036736">
    <property type="entry name" value="ACP-like_sf"/>
</dbReference>
<dbReference type="Pfam" id="PF00109">
    <property type="entry name" value="ketoacyl-synt"/>
    <property type="match status" value="1"/>
</dbReference>
<dbReference type="SUPFAM" id="SSF55048">
    <property type="entry name" value="Probable ACP-binding domain of malonyl-CoA ACP transacylase"/>
    <property type="match status" value="1"/>
</dbReference>
<dbReference type="FunFam" id="3.40.47.10:FF:000019">
    <property type="entry name" value="Polyketide synthase type I"/>
    <property type="match status" value="1"/>
</dbReference>
<dbReference type="InterPro" id="IPR014031">
    <property type="entry name" value="Ketoacyl_synth_C"/>
</dbReference>
<feature type="domain" description="Carrier" evidence="7">
    <location>
        <begin position="630"/>
        <end position="705"/>
    </location>
</feature>
<dbReference type="Pfam" id="PF00698">
    <property type="entry name" value="Acyl_transf_1"/>
    <property type="match status" value="1"/>
</dbReference>
<dbReference type="Gene3D" id="3.40.366.10">
    <property type="entry name" value="Malonyl-Coenzyme A Acyl Carrier Protein, domain 2"/>
    <property type="match status" value="1"/>
</dbReference>
<dbReference type="InterPro" id="IPR020841">
    <property type="entry name" value="PKS_Beta-ketoAc_synthase_dom"/>
</dbReference>
<dbReference type="Pfam" id="PF08659">
    <property type="entry name" value="KR"/>
    <property type="match status" value="2"/>
</dbReference>
<dbReference type="InterPro" id="IPR014043">
    <property type="entry name" value="Acyl_transferase_dom"/>
</dbReference>
<dbReference type="InterPro" id="IPR016035">
    <property type="entry name" value="Acyl_Trfase/lysoPLipase"/>
</dbReference>
<dbReference type="FunFam" id="1.10.1200.10:FF:000007">
    <property type="entry name" value="Probable polyketide synthase pks17"/>
    <property type="match status" value="2"/>
</dbReference>
<dbReference type="InterPro" id="IPR018201">
    <property type="entry name" value="Ketoacyl_synth_AS"/>
</dbReference>
<dbReference type="Gene3D" id="3.40.50.720">
    <property type="entry name" value="NAD(P)-binding Rossmann-like Domain"/>
    <property type="match status" value="2"/>
</dbReference>
<dbReference type="InterPro" id="IPR020806">
    <property type="entry name" value="PKS_PP-bd"/>
</dbReference>
<dbReference type="InterPro" id="IPR016036">
    <property type="entry name" value="Malonyl_transacylase_ACP-bd"/>
</dbReference>
<dbReference type="InterPro" id="IPR009081">
    <property type="entry name" value="PP-bd_ACP"/>
</dbReference>
<keyword evidence="1" id="KW-0596">Phosphopantetheine</keyword>
<dbReference type="SMART" id="SM00823">
    <property type="entry name" value="PKS_PP"/>
    <property type="match status" value="2"/>
</dbReference>
<dbReference type="GO" id="GO:0033068">
    <property type="term" value="P:macrolide biosynthetic process"/>
    <property type="evidence" value="ECO:0007669"/>
    <property type="project" value="UniProtKB-ARBA"/>
</dbReference>
<name>A0A0M8QC85_9ACTN</name>
<dbReference type="PANTHER" id="PTHR43775:SF51">
    <property type="entry name" value="INACTIVE PHENOLPHTHIOCEROL SYNTHESIS POLYKETIDE SYNTHASE TYPE I PKS1-RELATED"/>
    <property type="match status" value="1"/>
</dbReference>
<accession>A0A0M8QC85</accession>
<dbReference type="Pfam" id="PF02801">
    <property type="entry name" value="Ketoacyl-synt_C"/>
    <property type="match status" value="1"/>
</dbReference>
<dbReference type="RefSeq" id="WP_030837219.1">
    <property type="nucleotide sequence ID" value="NZ_LGCN01000271.1"/>
</dbReference>
<dbReference type="Gene3D" id="6.10.140.1830">
    <property type="match status" value="1"/>
</dbReference>
<evidence type="ECO:0000259" key="7">
    <source>
        <dbReference type="PROSITE" id="PS50075"/>
    </source>
</evidence>
<dbReference type="SUPFAM" id="SSF53901">
    <property type="entry name" value="Thiolase-like"/>
    <property type="match status" value="1"/>
</dbReference>
<evidence type="ECO:0000313" key="9">
    <source>
        <dbReference type="EMBL" id="KOT27001.1"/>
    </source>
</evidence>
<dbReference type="InterPro" id="IPR016039">
    <property type="entry name" value="Thiolase-like"/>
</dbReference>
<dbReference type="GO" id="GO:0006633">
    <property type="term" value="P:fatty acid biosynthetic process"/>
    <property type="evidence" value="ECO:0007669"/>
    <property type="project" value="InterPro"/>
</dbReference>
<organism evidence="9 10">
    <name type="scientific">Streptomyces caelestis</name>
    <dbReference type="NCBI Taxonomy" id="36816"/>
    <lineage>
        <taxon>Bacteria</taxon>
        <taxon>Bacillati</taxon>
        <taxon>Actinomycetota</taxon>
        <taxon>Actinomycetes</taxon>
        <taxon>Kitasatosporales</taxon>
        <taxon>Streptomycetaceae</taxon>
        <taxon>Streptomyces</taxon>
    </lineage>
</organism>
<dbReference type="OrthoDB" id="9778690at2"/>
<reference evidence="9 10" key="1">
    <citation type="submission" date="2015-07" db="EMBL/GenBank/DDBJ databases">
        <authorList>
            <person name="Noorani M."/>
        </authorList>
    </citation>
    <scope>NUCLEOTIDE SEQUENCE [LARGE SCALE GENOMIC DNA]</scope>
    <source>
        <strain evidence="9 10">NRRL B-24567</strain>
    </source>
</reference>
<keyword evidence="6" id="KW-0012">Acyltransferase</keyword>
<dbReference type="SUPFAM" id="SSF51735">
    <property type="entry name" value="NAD(P)-binding Rossmann-fold domains"/>
    <property type="match status" value="4"/>
</dbReference>
<keyword evidence="10" id="KW-1185">Reference proteome</keyword>